<name>A0A5J5AX13_9ASTE</name>
<keyword evidence="1" id="KW-0472">Membrane</keyword>
<sequence>MVFNQQLPFVHFLFEAVLAHDEHCSEHHIIWKEAKVRRESEEAVYVNAAAHGVTLLFFGLVQVILPCVFDGTHETVVNYQ</sequence>
<evidence type="ECO:0000256" key="1">
    <source>
        <dbReference type="SAM" id="Phobius"/>
    </source>
</evidence>
<keyword evidence="1" id="KW-0812">Transmembrane</keyword>
<reference evidence="2 3" key="1">
    <citation type="submission" date="2019-09" db="EMBL/GenBank/DDBJ databases">
        <title>A chromosome-level genome assembly of the Chinese tupelo Nyssa sinensis.</title>
        <authorList>
            <person name="Yang X."/>
            <person name="Kang M."/>
            <person name="Yang Y."/>
            <person name="Xiong H."/>
            <person name="Wang M."/>
            <person name="Zhang Z."/>
            <person name="Wang Z."/>
            <person name="Wu H."/>
            <person name="Ma T."/>
            <person name="Liu J."/>
            <person name="Xi Z."/>
        </authorList>
    </citation>
    <scope>NUCLEOTIDE SEQUENCE [LARGE SCALE GENOMIC DNA]</scope>
    <source>
        <strain evidence="2">J267</strain>
        <tissue evidence="2">Leaf</tissue>
    </source>
</reference>
<organism evidence="2 3">
    <name type="scientific">Nyssa sinensis</name>
    <dbReference type="NCBI Taxonomy" id="561372"/>
    <lineage>
        <taxon>Eukaryota</taxon>
        <taxon>Viridiplantae</taxon>
        <taxon>Streptophyta</taxon>
        <taxon>Embryophyta</taxon>
        <taxon>Tracheophyta</taxon>
        <taxon>Spermatophyta</taxon>
        <taxon>Magnoliopsida</taxon>
        <taxon>eudicotyledons</taxon>
        <taxon>Gunneridae</taxon>
        <taxon>Pentapetalae</taxon>
        <taxon>asterids</taxon>
        <taxon>Cornales</taxon>
        <taxon>Nyssaceae</taxon>
        <taxon>Nyssa</taxon>
    </lineage>
</organism>
<dbReference type="AlphaFoldDB" id="A0A5J5AX13"/>
<dbReference type="EMBL" id="CM018040">
    <property type="protein sequence ID" value="KAA8535655.1"/>
    <property type="molecule type" value="Genomic_DNA"/>
</dbReference>
<gene>
    <name evidence="2" type="ORF">F0562_030658</name>
</gene>
<evidence type="ECO:0000313" key="2">
    <source>
        <dbReference type="EMBL" id="KAA8535655.1"/>
    </source>
</evidence>
<keyword evidence="3" id="KW-1185">Reference proteome</keyword>
<feature type="transmembrane region" description="Helical" evidence="1">
    <location>
        <begin position="44"/>
        <end position="65"/>
    </location>
</feature>
<dbReference type="Proteomes" id="UP000325577">
    <property type="component" value="Linkage Group LG17"/>
</dbReference>
<accession>A0A5J5AX13</accession>
<keyword evidence="1" id="KW-1133">Transmembrane helix</keyword>
<protein>
    <submittedName>
        <fullName evidence="2">Uncharacterized protein</fullName>
    </submittedName>
</protein>
<proteinExistence type="predicted"/>
<evidence type="ECO:0000313" key="3">
    <source>
        <dbReference type="Proteomes" id="UP000325577"/>
    </source>
</evidence>